<evidence type="ECO:0008006" key="4">
    <source>
        <dbReference type="Google" id="ProtNLM"/>
    </source>
</evidence>
<keyword evidence="1" id="KW-0175">Coiled coil</keyword>
<proteinExistence type="predicted"/>
<name>A0A0W0FXA3_MONRR</name>
<gene>
    <name evidence="2" type="ORF">WG66_6491</name>
</gene>
<dbReference type="SUPFAM" id="SSF52047">
    <property type="entry name" value="RNI-like"/>
    <property type="match status" value="1"/>
</dbReference>
<protein>
    <recommendedName>
        <fullName evidence="4">F-box domain-containing protein</fullName>
    </recommendedName>
</protein>
<evidence type="ECO:0000313" key="2">
    <source>
        <dbReference type="EMBL" id="KTB40957.1"/>
    </source>
</evidence>
<dbReference type="AlphaFoldDB" id="A0A0W0FXA3"/>
<reference evidence="2 3" key="1">
    <citation type="submission" date="2015-12" db="EMBL/GenBank/DDBJ databases">
        <title>Draft genome sequence of Moniliophthora roreri, the causal agent of frosty pod rot of cacao.</title>
        <authorList>
            <person name="Aime M.C."/>
            <person name="Diaz-Valderrama J.R."/>
            <person name="Kijpornyongpan T."/>
            <person name="Phillips-Mora W."/>
        </authorList>
    </citation>
    <scope>NUCLEOTIDE SEQUENCE [LARGE SCALE GENOMIC DNA]</scope>
    <source>
        <strain evidence="2 3">MCA 2952</strain>
    </source>
</reference>
<evidence type="ECO:0000313" key="3">
    <source>
        <dbReference type="Proteomes" id="UP000054988"/>
    </source>
</evidence>
<organism evidence="2 3">
    <name type="scientific">Moniliophthora roreri</name>
    <name type="common">Frosty pod rot fungus</name>
    <name type="synonym">Monilia roreri</name>
    <dbReference type="NCBI Taxonomy" id="221103"/>
    <lineage>
        <taxon>Eukaryota</taxon>
        <taxon>Fungi</taxon>
        <taxon>Dikarya</taxon>
        <taxon>Basidiomycota</taxon>
        <taxon>Agaricomycotina</taxon>
        <taxon>Agaricomycetes</taxon>
        <taxon>Agaricomycetidae</taxon>
        <taxon>Agaricales</taxon>
        <taxon>Marasmiineae</taxon>
        <taxon>Marasmiaceae</taxon>
        <taxon>Moniliophthora</taxon>
    </lineage>
</organism>
<dbReference type="InterPro" id="IPR032675">
    <property type="entry name" value="LRR_dom_sf"/>
</dbReference>
<comment type="caution">
    <text evidence="2">The sequence shown here is derived from an EMBL/GenBank/DDBJ whole genome shotgun (WGS) entry which is preliminary data.</text>
</comment>
<evidence type="ECO:0000256" key="1">
    <source>
        <dbReference type="SAM" id="Coils"/>
    </source>
</evidence>
<accession>A0A0W0FXA3</accession>
<dbReference type="Proteomes" id="UP000054988">
    <property type="component" value="Unassembled WGS sequence"/>
</dbReference>
<dbReference type="Gene3D" id="3.80.10.10">
    <property type="entry name" value="Ribonuclease Inhibitor"/>
    <property type="match status" value="1"/>
</dbReference>
<dbReference type="EMBL" id="LATX01001532">
    <property type="protein sequence ID" value="KTB40957.1"/>
    <property type="molecule type" value="Genomic_DNA"/>
</dbReference>
<feature type="coiled-coil region" evidence="1">
    <location>
        <begin position="46"/>
        <end position="87"/>
    </location>
</feature>
<sequence length="583" mass="66606">MSAHTVPLCDWCQHKFIPKFQLHRYPNVQPDDDDLRLNRFPNAADASEARKAIHEEESELKRYDEELARLRLAVERLEVQRDELYRRIKRRRSWLSPIRELPIEVLETIFLYACSASCSHMLVLDSEAVFQHMPAYDLSRVSFHWRRVINAQPRLWSSIKADIFQLEEDVRPILQLYLRRSGNHPLEMDISCERYGVTAVDRHRWPLVTQLGEYGSQVFQIIFGHVSRCAELTLGLEVERLLGIVETTKNPISFPYLQTLSTQVAEGINASNRWFWEAIRWRSPMLKKVESGSLLAPDIVPYHQLISLVVNWTCTATAESLFEVLRCCTSIQSLALYEVYINNDARLNYPVELKALEHFTITFAQSFNNLSGFFDIVVLPSLVSIEINGGTLGQGPGVGGWRSTSFLAMIQRSGCTLRDFRLHVPSDDIPVVSFLDILQSCPGLKSLDVRLTGARHGSETFTYSLLRNLGMAPPGSILVPCLEKLCIDEVASRIDVQAVLELLDMVRFRRDIVVERRGLGDTKLTVLRDIRLRFDTVVGEPYTETLVRDSVHTLAEDGVKCSIDWAPPREDSMVSFLQAFQDI</sequence>